<reference evidence="1" key="1">
    <citation type="journal article" date="2012" name="Nature">
        <title>The oyster genome reveals stress adaptation and complexity of shell formation.</title>
        <authorList>
            <person name="Zhang G."/>
            <person name="Fang X."/>
            <person name="Guo X."/>
            <person name="Li L."/>
            <person name="Luo R."/>
            <person name="Xu F."/>
            <person name="Yang P."/>
            <person name="Zhang L."/>
            <person name="Wang X."/>
            <person name="Qi H."/>
            <person name="Xiong Z."/>
            <person name="Que H."/>
            <person name="Xie Y."/>
            <person name="Holland P.W."/>
            <person name="Paps J."/>
            <person name="Zhu Y."/>
            <person name="Wu F."/>
            <person name="Chen Y."/>
            <person name="Wang J."/>
            <person name="Peng C."/>
            <person name="Meng J."/>
            <person name="Yang L."/>
            <person name="Liu J."/>
            <person name="Wen B."/>
            <person name="Zhang N."/>
            <person name="Huang Z."/>
            <person name="Zhu Q."/>
            <person name="Feng Y."/>
            <person name="Mount A."/>
            <person name="Hedgecock D."/>
            <person name="Xu Z."/>
            <person name="Liu Y."/>
            <person name="Domazet-Loso T."/>
            <person name="Du Y."/>
            <person name="Sun X."/>
            <person name="Zhang S."/>
            <person name="Liu B."/>
            <person name="Cheng P."/>
            <person name="Jiang X."/>
            <person name="Li J."/>
            <person name="Fan D."/>
            <person name="Wang W."/>
            <person name="Fu W."/>
            <person name="Wang T."/>
            <person name="Wang B."/>
            <person name="Zhang J."/>
            <person name="Peng Z."/>
            <person name="Li Y."/>
            <person name="Li N."/>
            <person name="Wang J."/>
            <person name="Chen M."/>
            <person name="He Y."/>
            <person name="Tan F."/>
            <person name="Song X."/>
            <person name="Zheng Q."/>
            <person name="Huang R."/>
            <person name="Yang H."/>
            <person name="Du X."/>
            <person name="Chen L."/>
            <person name="Yang M."/>
            <person name="Gaffney P.M."/>
            <person name="Wang S."/>
            <person name="Luo L."/>
            <person name="She Z."/>
            <person name="Ming Y."/>
            <person name="Huang W."/>
            <person name="Zhang S."/>
            <person name="Huang B."/>
            <person name="Zhang Y."/>
            <person name="Qu T."/>
            <person name="Ni P."/>
            <person name="Miao G."/>
            <person name="Wang J."/>
            <person name="Wang Q."/>
            <person name="Steinberg C.E."/>
            <person name="Wang H."/>
            <person name="Li N."/>
            <person name="Qian L."/>
            <person name="Zhang G."/>
            <person name="Li Y."/>
            <person name="Yang H."/>
            <person name="Liu X."/>
            <person name="Wang J."/>
            <person name="Yin Y."/>
            <person name="Wang J."/>
        </authorList>
    </citation>
    <scope>NUCLEOTIDE SEQUENCE [LARGE SCALE GENOMIC DNA]</scope>
    <source>
        <strain evidence="1">05x7-T-G4-1.051#20</strain>
    </source>
</reference>
<dbReference type="EMBL" id="JH819071">
    <property type="protein sequence ID" value="EKC24723.1"/>
    <property type="molecule type" value="Genomic_DNA"/>
</dbReference>
<organism evidence="1">
    <name type="scientific">Magallana gigas</name>
    <name type="common">Pacific oyster</name>
    <name type="synonym">Crassostrea gigas</name>
    <dbReference type="NCBI Taxonomy" id="29159"/>
    <lineage>
        <taxon>Eukaryota</taxon>
        <taxon>Metazoa</taxon>
        <taxon>Spiralia</taxon>
        <taxon>Lophotrochozoa</taxon>
        <taxon>Mollusca</taxon>
        <taxon>Bivalvia</taxon>
        <taxon>Autobranchia</taxon>
        <taxon>Pteriomorphia</taxon>
        <taxon>Ostreida</taxon>
        <taxon>Ostreoidea</taxon>
        <taxon>Ostreidae</taxon>
        <taxon>Magallana</taxon>
    </lineage>
</organism>
<name>K1PSV1_MAGGI</name>
<sequence length="76" mass="8428">MTSRRQSAEFHASSDSNANPIDLTTLTSLLAVSGLLILLLLGTVLHCNRKRATFKGHERLFMTLQPPPMECATFQK</sequence>
<protein>
    <submittedName>
        <fullName evidence="1">Uncharacterized protein</fullName>
    </submittedName>
</protein>
<dbReference type="InParanoid" id="K1PSV1"/>
<evidence type="ECO:0000313" key="1">
    <source>
        <dbReference type="EMBL" id="EKC24723.1"/>
    </source>
</evidence>
<proteinExistence type="predicted"/>
<dbReference type="HOGENOM" id="CLU_2656853_0_0_1"/>
<gene>
    <name evidence="1" type="ORF">CGI_10009240</name>
</gene>
<accession>K1PSV1</accession>
<dbReference type="AlphaFoldDB" id="K1PSV1"/>